<proteinExistence type="predicted"/>
<dbReference type="Proteomes" id="UP000759273">
    <property type="component" value="Unassembled WGS sequence"/>
</dbReference>
<feature type="compositionally biased region" description="Polar residues" evidence="1">
    <location>
        <begin position="62"/>
        <end position="74"/>
    </location>
</feature>
<reference evidence="2" key="1">
    <citation type="submission" date="2021-02" db="EMBL/GenBank/DDBJ databases">
        <title>Infant gut strain persistence is associated with maternal origin, phylogeny, and functional potential including surface adhesion and iron acquisition.</title>
        <authorList>
            <person name="Lou Y.C."/>
        </authorList>
    </citation>
    <scope>NUCLEOTIDE SEQUENCE</scope>
    <source>
        <strain evidence="2">L3_101_000M1_dasL3_101_000M1_concoct_87</strain>
    </source>
</reference>
<name>A0A943DCE1_9FIRM</name>
<feature type="compositionally biased region" description="Low complexity" evidence="1">
    <location>
        <begin position="116"/>
        <end position="139"/>
    </location>
</feature>
<protein>
    <recommendedName>
        <fullName evidence="4">DUF2953 domain-containing protein</fullName>
    </recommendedName>
</protein>
<dbReference type="AlphaFoldDB" id="A0A943DCE1"/>
<accession>A0A943DCE1</accession>
<evidence type="ECO:0000313" key="2">
    <source>
        <dbReference type="EMBL" id="MBS5332274.1"/>
    </source>
</evidence>
<evidence type="ECO:0008006" key="4">
    <source>
        <dbReference type="Google" id="ProtNLM"/>
    </source>
</evidence>
<dbReference type="EMBL" id="JAGZGG010000013">
    <property type="protein sequence ID" value="MBS5332274.1"/>
    <property type="molecule type" value="Genomic_DNA"/>
</dbReference>
<feature type="region of interest" description="Disordered" evidence="1">
    <location>
        <begin position="58"/>
        <end position="146"/>
    </location>
</feature>
<evidence type="ECO:0000313" key="3">
    <source>
        <dbReference type="Proteomes" id="UP000759273"/>
    </source>
</evidence>
<organism evidence="2 3">
    <name type="scientific">Subdoligranulum variabile</name>
    <dbReference type="NCBI Taxonomy" id="214851"/>
    <lineage>
        <taxon>Bacteria</taxon>
        <taxon>Bacillati</taxon>
        <taxon>Bacillota</taxon>
        <taxon>Clostridia</taxon>
        <taxon>Eubacteriales</taxon>
        <taxon>Oscillospiraceae</taxon>
        <taxon>Subdoligranulum</taxon>
    </lineage>
</organism>
<evidence type="ECO:0000256" key="1">
    <source>
        <dbReference type="SAM" id="MobiDB-lite"/>
    </source>
</evidence>
<sequence length="286" mass="31307">MAILFFILRLIGWVLLTILLLLVVALLLPLGIQAAHRPGEAFAKAFYGPLQFTLWPRGGTQGAQSKAKSKPTQKSPEKPDTSTPPTVIKTVEGEKASVTIKVEPDKSALPAPAPRPAATTAQAEAKTTPASAPEETPPAQNSKGGLPFGISDHIDAAMQLLSDDPMAFAKCMLGHTGWLGRRLLRTVRVQHLDVFWTVTADEASTTAELYGAEMAALNNLLAFLQQYIRLQSDRLWLEPDFTGERTGERNISFRVSIGTGVLLWLLLRLLWRLWKDPQLQPAVKNS</sequence>
<comment type="caution">
    <text evidence="2">The sequence shown here is derived from an EMBL/GenBank/DDBJ whole genome shotgun (WGS) entry which is preliminary data.</text>
</comment>
<gene>
    <name evidence="2" type="ORF">KHY36_07090</name>
</gene>